<dbReference type="Proteomes" id="UP000032430">
    <property type="component" value="Chromosome I"/>
</dbReference>
<name>A0A098G7N8_9GAMM</name>
<dbReference type="GO" id="GO:0016746">
    <property type="term" value="F:acyltransferase activity"/>
    <property type="evidence" value="ECO:0007669"/>
    <property type="project" value="UniProtKB-KW"/>
</dbReference>
<keyword evidence="8" id="KW-1185">Reference proteome</keyword>
<dbReference type="HOGENOM" id="CLU_677556_0_0_6"/>
<gene>
    <name evidence="7" type="ORF">LFA_3126</name>
</gene>
<dbReference type="AlphaFoldDB" id="A0A098G7N8"/>
<reference evidence="8" key="1">
    <citation type="submission" date="2014-09" db="EMBL/GenBank/DDBJ databases">
        <authorList>
            <person name="Gomez-Valero L."/>
        </authorList>
    </citation>
    <scope>NUCLEOTIDE SEQUENCE [LARGE SCALE GENOMIC DNA]</scope>
    <source>
        <strain evidence="8">ATCC700992</strain>
    </source>
</reference>
<evidence type="ECO:0000256" key="1">
    <source>
        <dbReference type="ARBA" id="ARBA00022679"/>
    </source>
</evidence>
<dbReference type="Pfam" id="PF03421">
    <property type="entry name" value="Acetyltransf_14"/>
    <property type="match status" value="1"/>
</dbReference>
<evidence type="ECO:0000256" key="5">
    <source>
        <dbReference type="ARBA" id="ARBA00048662"/>
    </source>
</evidence>
<organism evidence="7 8">
    <name type="scientific">Legionella fallonii LLAP-10</name>
    <dbReference type="NCBI Taxonomy" id="1212491"/>
    <lineage>
        <taxon>Bacteria</taxon>
        <taxon>Pseudomonadati</taxon>
        <taxon>Pseudomonadota</taxon>
        <taxon>Gammaproteobacteria</taxon>
        <taxon>Legionellales</taxon>
        <taxon>Legionellaceae</taxon>
        <taxon>Legionella</taxon>
    </lineage>
</organism>
<evidence type="ECO:0000256" key="6">
    <source>
        <dbReference type="SAM" id="MobiDB-lite"/>
    </source>
</evidence>
<proteinExistence type="inferred from homology"/>
<evidence type="ECO:0000313" key="8">
    <source>
        <dbReference type="Proteomes" id="UP000032430"/>
    </source>
</evidence>
<keyword evidence="2" id="KW-0012">Acyltransferase</keyword>
<comment type="catalytic activity">
    <reaction evidence="4">
        <text>L-threonyl-[protein] + acetyl-CoA = O-acetyl-L-threonyl-[protein] + CoA</text>
        <dbReference type="Rhea" id="RHEA:65340"/>
        <dbReference type="Rhea" id="RHEA-COMP:11060"/>
        <dbReference type="Rhea" id="RHEA-COMP:16780"/>
        <dbReference type="ChEBI" id="CHEBI:30013"/>
        <dbReference type="ChEBI" id="CHEBI:57287"/>
        <dbReference type="ChEBI" id="CHEBI:57288"/>
        <dbReference type="ChEBI" id="CHEBI:141025"/>
    </reaction>
    <physiologicalReaction direction="left-to-right" evidence="4">
        <dbReference type="Rhea" id="RHEA:65341"/>
    </physiologicalReaction>
</comment>
<evidence type="ECO:0000313" key="7">
    <source>
        <dbReference type="EMBL" id="CEG58468.1"/>
    </source>
</evidence>
<keyword evidence="1" id="KW-0808">Transferase</keyword>
<evidence type="ECO:0000256" key="3">
    <source>
        <dbReference type="ARBA" id="ARBA00023785"/>
    </source>
</evidence>
<evidence type="ECO:0000256" key="2">
    <source>
        <dbReference type="ARBA" id="ARBA00023315"/>
    </source>
</evidence>
<dbReference type="InterPro" id="IPR005083">
    <property type="entry name" value="YopJ-like"/>
</dbReference>
<dbReference type="STRING" id="1212491.LFA_3126"/>
<sequence length="406" mass="46315">MIAQSCTTGNIDSFIKFAKLRFEATKQPFQTQFIMRPRRGSSTHVANGQLNFDEYGNVDVFWVDTQGHNYSIKADNKAVGEIIHKHLPGATLYTTDTQMQSTETGCHIFALYISERLSAATQMKRNLFGDLKKIYEQSNRDEDGFRIIPWGKCPVYTGLPKIIHSASKPKARIKEGLEEDKTTVNKKNQNYQQEMKRLLVWRHGKKVNTYYDINRHKFGKHVKKAYEEEYEMLNKKRLAAFTDLIDRIPVDALAEELAIKLVQQDGQWEIVVPRQYQGADLFDLKGTKTELAEKLEDVYNKIAANPYAIELPNFLFYYAAIQVSRAKVDSLKQESQTVEETREEVSQDPDASVDNTDTLLKSQEEPGVNIIVNKSKFIFFTADSYKKISESAKNIGSVANKVAPAT</sequence>
<evidence type="ECO:0000256" key="4">
    <source>
        <dbReference type="ARBA" id="ARBA00048364"/>
    </source>
</evidence>
<comment type="similarity">
    <text evidence="3">Belongs to the acetyltransferase YopJ family.</text>
</comment>
<dbReference type="EMBL" id="LN614827">
    <property type="protein sequence ID" value="CEG58468.1"/>
    <property type="molecule type" value="Genomic_DNA"/>
</dbReference>
<accession>A0A098G7N8</accession>
<feature type="region of interest" description="Disordered" evidence="6">
    <location>
        <begin position="334"/>
        <end position="355"/>
    </location>
</feature>
<comment type="catalytic activity">
    <reaction evidence="5">
        <text>L-seryl-[protein] + acetyl-CoA = O-acetyl-L-seryl-[protein] + CoA</text>
        <dbReference type="Rhea" id="RHEA:59392"/>
        <dbReference type="Rhea" id="RHEA-COMP:9863"/>
        <dbReference type="Rhea" id="RHEA-COMP:15352"/>
        <dbReference type="ChEBI" id="CHEBI:29999"/>
        <dbReference type="ChEBI" id="CHEBI:57287"/>
        <dbReference type="ChEBI" id="CHEBI:57288"/>
        <dbReference type="ChEBI" id="CHEBI:141128"/>
    </reaction>
    <physiologicalReaction direction="left-to-right" evidence="5">
        <dbReference type="Rhea" id="RHEA:59393"/>
    </physiologicalReaction>
</comment>
<protein>
    <submittedName>
        <fullName evidence="7">Uncharacterized protein</fullName>
    </submittedName>
</protein>
<dbReference type="KEGG" id="lfa:LFA_3126"/>
<dbReference type="RefSeq" id="WP_045096780.1">
    <property type="nucleotide sequence ID" value="NZ_LN614827.1"/>
</dbReference>